<dbReference type="GO" id="GO:0020037">
    <property type="term" value="F:heme binding"/>
    <property type="evidence" value="ECO:0007669"/>
    <property type="project" value="InterPro"/>
</dbReference>
<name>A0A520LU52_9GAMM</name>
<protein>
    <submittedName>
        <fullName evidence="4">Cytochrome P450</fullName>
    </submittedName>
</protein>
<dbReference type="PANTHER" id="PTHR46696:SF1">
    <property type="entry name" value="CYTOCHROME P450 YJIB-RELATED"/>
    <property type="match status" value="1"/>
</dbReference>
<reference evidence="4 5" key="1">
    <citation type="submission" date="2019-02" db="EMBL/GenBank/DDBJ databases">
        <title>Prokaryotic population dynamics and viral predation in marine succession experiment using metagenomics: the confinement effect.</title>
        <authorList>
            <person name="Haro-Moreno J.M."/>
            <person name="Rodriguez-Valera F."/>
            <person name="Lopez-Perez M."/>
        </authorList>
    </citation>
    <scope>NUCLEOTIDE SEQUENCE [LARGE SCALE GENOMIC DNA]</scope>
    <source>
        <strain evidence="4">MED-G168</strain>
    </source>
</reference>
<keyword evidence="3" id="KW-0349">Heme</keyword>
<keyword evidence="3" id="KW-0408">Iron</keyword>
<evidence type="ECO:0000256" key="3">
    <source>
        <dbReference type="RuleBase" id="RU000461"/>
    </source>
</evidence>
<dbReference type="SUPFAM" id="SSF48264">
    <property type="entry name" value="Cytochrome P450"/>
    <property type="match status" value="1"/>
</dbReference>
<comment type="caution">
    <text evidence="4">The sequence shown here is derived from an EMBL/GenBank/DDBJ whole genome shotgun (WGS) entry which is preliminary data.</text>
</comment>
<dbReference type="Proteomes" id="UP000319023">
    <property type="component" value="Unassembled WGS sequence"/>
</dbReference>
<evidence type="ECO:0000313" key="4">
    <source>
        <dbReference type="EMBL" id="RZO12498.1"/>
    </source>
</evidence>
<dbReference type="Gene3D" id="1.10.630.10">
    <property type="entry name" value="Cytochrome P450"/>
    <property type="match status" value="1"/>
</dbReference>
<dbReference type="GO" id="GO:0016705">
    <property type="term" value="F:oxidoreductase activity, acting on paired donors, with incorporation or reduction of molecular oxygen"/>
    <property type="evidence" value="ECO:0007669"/>
    <property type="project" value="InterPro"/>
</dbReference>
<gene>
    <name evidence="4" type="ORF">EVB01_00195</name>
</gene>
<dbReference type="EMBL" id="SHBN01000002">
    <property type="protein sequence ID" value="RZO12498.1"/>
    <property type="molecule type" value="Genomic_DNA"/>
</dbReference>
<comment type="similarity">
    <text evidence="2 3">Belongs to the cytochrome P450 family.</text>
</comment>
<dbReference type="AlphaFoldDB" id="A0A520LU52"/>
<accession>A0A520LU52</accession>
<keyword evidence="3" id="KW-0479">Metal-binding</keyword>
<dbReference type="GO" id="GO:0005506">
    <property type="term" value="F:iron ion binding"/>
    <property type="evidence" value="ECO:0007669"/>
    <property type="project" value="InterPro"/>
</dbReference>
<dbReference type="GO" id="GO:0004497">
    <property type="term" value="F:monooxygenase activity"/>
    <property type="evidence" value="ECO:0007669"/>
    <property type="project" value="UniProtKB-KW"/>
</dbReference>
<keyword evidence="3" id="KW-0503">Monooxygenase</keyword>
<dbReference type="InterPro" id="IPR002397">
    <property type="entry name" value="Cyt_P450_B"/>
</dbReference>
<keyword evidence="3" id="KW-0560">Oxidoreductase</keyword>
<proteinExistence type="inferred from homology"/>
<organism evidence="4 5">
    <name type="scientific">SAR86 cluster bacterium</name>
    <dbReference type="NCBI Taxonomy" id="2030880"/>
    <lineage>
        <taxon>Bacteria</taxon>
        <taxon>Pseudomonadati</taxon>
        <taxon>Pseudomonadota</taxon>
        <taxon>Gammaproteobacteria</taxon>
        <taxon>SAR86 cluster</taxon>
    </lineage>
</organism>
<dbReference type="Pfam" id="PF00067">
    <property type="entry name" value="p450"/>
    <property type="match status" value="1"/>
</dbReference>
<dbReference type="PRINTS" id="PR00359">
    <property type="entry name" value="BP450"/>
</dbReference>
<comment type="cofactor">
    <cofactor evidence="1">
        <name>heme</name>
        <dbReference type="ChEBI" id="CHEBI:30413"/>
    </cofactor>
</comment>
<dbReference type="InterPro" id="IPR017972">
    <property type="entry name" value="Cyt_P450_CS"/>
</dbReference>
<evidence type="ECO:0000313" key="5">
    <source>
        <dbReference type="Proteomes" id="UP000319023"/>
    </source>
</evidence>
<dbReference type="InterPro" id="IPR036396">
    <property type="entry name" value="Cyt_P450_sf"/>
</dbReference>
<dbReference type="PANTHER" id="PTHR46696">
    <property type="entry name" value="P450, PUTATIVE (EUROFUNG)-RELATED"/>
    <property type="match status" value="1"/>
</dbReference>
<dbReference type="PROSITE" id="PS00086">
    <property type="entry name" value="CYTOCHROME_P450"/>
    <property type="match status" value="1"/>
</dbReference>
<sequence>MSAQTVDHFFNPSSKDFIHDPVPTLEKLCAEYPISRFDAWQAWLVTGHANIIKCLLDTRLSTDFNLWEYAPPKKPLEEMDAFEKLMNNNLFFLDRKNHLRLRKLALPAFSPRIMEQMKERFSVLVKERFDEIGTPDSFNFAAEIAEIVPTQAIASLVGIPRDKFPIFDSLAYGVVRGINPMLTPEERKDAIKGVPEGLALLNELIDERRANPGDDFLSTLILAEDQGSKLSNLEMCALVGAVLGAGSDTAVDLHSYLIKNLLQHPEEFESLKSDPSLVQGAISETLRYESSGKTGLARYASEDLEINGNHVKKGQMVQLITSTAGMDSSIYNDPRKFNIQRDHDKSISFGQGPHYCIGVTLVRSQTEVMLKELFKRFPNLSLGDKIVYDYNHHNARRMDVMTVNTNLD</sequence>
<evidence type="ECO:0000256" key="2">
    <source>
        <dbReference type="ARBA" id="ARBA00010617"/>
    </source>
</evidence>
<dbReference type="InterPro" id="IPR001128">
    <property type="entry name" value="Cyt_P450"/>
</dbReference>
<evidence type="ECO:0000256" key="1">
    <source>
        <dbReference type="ARBA" id="ARBA00001971"/>
    </source>
</evidence>